<organism evidence="2 3">
    <name type="scientific">Paractinoplanes hotanensis</name>
    <dbReference type="NCBI Taxonomy" id="2906497"/>
    <lineage>
        <taxon>Bacteria</taxon>
        <taxon>Bacillati</taxon>
        <taxon>Actinomycetota</taxon>
        <taxon>Actinomycetes</taxon>
        <taxon>Micromonosporales</taxon>
        <taxon>Micromonosporaceae</taxon>
        <taxon>Paractinoplanes</taxon>
    </lineage>
</organism>
<dbReference type="Pfam" id="PF13577">
    <property type="entry name" value="SnoaL_4"/>
    <property type="match status" value="1"/>
</dbReference>
<dbReference type="EMBL" id="JAMQOL010000082">
    <property type="protein sequence ID" value="MCM4084747.1"/>
    <property type="molecule type" value="Genomic_DNA"/>
</dbReference>
<dbReference type="Gene3D" id="3.10.450.50">
    <property type="match status" value="1"/>
</dbReference>
<feature type="domain" description="SnoaL-like" evidence="1">
    <location>
        <begin position="12"/>
        <end position="136"/>
    </location>
</feature>
<evidence type="ECO:0000313" key="2">
    <source>
        <dbReference type="EMBL" id="MCM4084747.1"/>
    </source>
</evidence>
<keyword evidence="3" id="KW-1185">Reference proteome</keyword>
<sequence>MDRLTDEHLVRDLADRVEVEAVANRYALTLDRRDWAAIGQLFTDDARIEVADVGTGEGPDGITELIRTILQPLDASQHVNGNHLVAVHGDHATHSSYTIAQHLRHGLPDGDLCMIGARYEDRLLRTPDGWRFTNRHVTVLWMQGNPSVVGRS</sequence>
<proteinExistence type="predicted"/>
<name>A0ABT0YFC2_9ACTN</name>
<dbReference type="RefSeq" id="WP_251804486.1">
    <property type="nucleotide sequence ID" value="NZ_JAMQOL010000082.1"/>
</dbReference>
<gene>
    <name evidence="2" type="ORF">LXN57_45190</name>
</gene>
<dbReference type="InterPro" id="IPR037401">
    <property type="entry name" value="SnoaL-like"/>
</dbReference>
<protein>
    <submittedName>
        <fullName evidence="2">Nuclear transport factor 2 family protein</fullName>
    </submittedName>
</protein>
<comment type="caution">
    <text evidence="2">The sequence shown here is derived from an EMBL/GenBank/DDBJ whole genome shotgun (WGS) entry which is preliminary data.</text>
</comment>
<dbReference type="SUPFAM" id="SSF54427">
    <property type="entry name" value="NTF2-like"/>
    <property type="match status" value="1"/>
</dbReference>
<evidence type="ECO:0000313" key="3">
    <source>
        <dbReference type="Proteomes" id="UP001523216"/>
    </source>
</evidence>
<dbReference type="Proteomes" id="UP001523216">
    <property type="component" value="Unassembled WGS sequence"/>
</dbReference>
<dbReference type="CDD" id="cd00531">
    <property type="entry name" value="NTF2_like"/>
    <property type="match status" value="1"/>
</dbReference>
<dbReference type="InterPro" id="IPR032710">
    <property type="entry name" value="NTF2-like_dom_sf"/>
</dbReference>
<evidence type="ECO:0000259" key="1">
    <source>
        <dbReference type="Pfam" id="PF13577"/>
    </source>
</evidence>
<reference evidence="2 3" key="1">
    <citation type="submission" date="2022-06" db="EMBL/GenBank/DDBJ databases">
        <title>Actinoplanes abujensis sp. nov., isolated from Nigerian arid soil.</title>
        <authorList>
            <person name="Ding P."/>
        </authorList>
    </citation>
    <scope>NUCLEOTIDE SEQUENCE [LARGE SCALE GENOMIC DNA]</scope>
    <source>
        <strain evidence="3">TRM88002</strain>
    </source>
</reference>
<accession>A0ABT0YFC2</accession>